<name>A0AA49GU79_9BACT</name>
<protein>
    <submittedName>
        <fullName evidence="1">Uncharacterized protein</fullName>
    </submittedName>
</protein>
<reference evidence="1" key="1">
    <citation type="journal article" date="2023" name="Comput. Struct. Biotechnol. J.">
        <title>Discovery of a novel marine Bacteroidetes with a rich repertoire of carbohydrate-active enzymes.</title>
        <authorList>
            <person name="Chen B."/>
            <person name="Liu G."/>
            <person name="Chen Q."/>
            <person name="Wang H."/>
            <person name="Liu L."/>
            <person name="Tang K."/>
        </authorList>
    </citation>
    <scope>NUCLEOTIDE SEQUENCE</scope>
    <source>
        <strain evidence="1">TK19036</strain>
    </source>
</reference>
<accession>A0AA49GU79</accession>
<dbReference type="AlphaFoldDB" id="A0AA49GU79"/>
<gene>
    <name evidence="1" type="ORF">K4G66_12795</name>
</gene>
<sequence>MTTSTYDRCAVSHLLDLLVKDQPNVHWYQRGSYTNGQGEALVEIIIYEGTYRKIRGIIVYNAYTGRVISLRYQRYTATVDTEAEVVDTLLDLINFEKKEHWLYA</sequence>
<proteinExistence type="predicted"/>
<dbReference type="EMBL" id="CP120682">
    <property type="protein sequence ID" value="WKN39570.1"/>
    <property type="molecule type" value="Genomic_DNA"/>
</dbReference>
<reference evidence="1" key="2">
    <citation type="journal article" date="2024" name="Antonie Van Leeuwenhoek">
        <title>Roseihalotalea indica gen. nov., sp. nov., a halophilic Bacteroidetes from mesopelagic Southwest Indian Ocean with higher carbohydrate metabolic potential.</title>
        <authorList>
            <person name="Chen B."/>
            <person name="Zhang M."/>
            <person name="Lin D."/>
            <person name="Ye J."/>
            <person name="Tang K."/>
        </authorList>
    </citation>
    <scope>NUCLEOTIDE SEQUENCE</scope>
    <source>
        <strain evidence="1">TK19036</strain>
    </source>
</reference>
<organism evidence="1">
    <name type="scientific">Roseihalotalea indica</name>
    <dbReference type="NCBI Taxonomy" id="2867963"/>
    <lineage>
        <taxon>Bacteria</taxon>
        <taxon>Pseudomonadati</taxon>
        <taxon>Bacteroidota</taxon>
        <taxon>Cytophagia</taxon>
        <taxon>Cytophagales</taxon>
        <taxon>Catalimonadaceae</taxon>
        <taxon>Roseihalotalea</taxon>
    </lineage>
</organism>
<evidence type="ECO:0000313" key="1">
    <source>
        <dbReference type="EMBL" id="WKN39570.1"/>
    </source>
</evidence>